<reference evidence="5 6" key="1">
    <citation type="journal article" date="2021" name="Arch. Microbiol.">
        <title>Harenicola maris gen. nov., sp. nov. isolated from the Sea of Japan shallow sediments.</title>
        <authorList>
            <person name="Romanenko L.A."/>
            <person name="Kurilenko V.V."/>
            <person name="Chernysheva N.Y."/>
            <person name="Tekutyeva L.A."/>
            <person name="Velansky P.V."/>
            <person name="Svetashev V.I."/>
            <person name="Isaeva M.P."/>
        </authorList>
    </citation>
    <scope>NUCLEOTIDE SEQUENCE [LARGE SCALE GENOMIC DNA]</scope>
    <source>
        <strain evidence="5 6">KMM 3653</strain>
    </source>
</reference>
<proteinExistence type="predicted"/>
<dbReference type="AlphaFoldDB" id="A0AAP2CLS3"/>
<dbReference type="NCBIfam" id="NF037995">
    <property type="entry name" value="TRAP_S1"/>
    <property type="match status" value="1"/>
</dbReference>
<evidence type="ECO:0000313" key="5">
    <source>
        <dbReference type="EMBL" id="MBT0955820.1"/>
    </source>
</evidence>
<evidence type="ECO:0000256" key="3">
    <source>
        <dbReference type="ARBA" id="ARBA00022764"/>
    </source>
</evidence>
<gene>
    <name evidence="5" type="primary">dctP</name>
    <name evidence="5" type="ORF">IV417_00355</name>
</gene>
<keyword evidence="2 4" id="KW-0732">Signal</keyword>
<protein>
    <submittedName>
        <fullName evidence="5">TRAP transporter substrate-binding protein DctP</fullName>
    </submittedName>
</protein>
<dbReference type="Gene3D" id="3.40.190.170">
    <property type="entry name" value="Bacterial extracellular solute-binding protein, family 7"/>
    <property type="match status" value="1"/>
</dbReference>
<name>A0AAP2CLS3_9RHOB</name>
<dbReference type="EMBL" id="JADQAZ010000001">
    <property type="protein sequence ID" value="MBT0955820.1"/>
    <property type="molecule type" value="Genomic_DNA"/>
</dbReference>
<dbReference type="Proteomes" id="UP001315686">
    <property type="component" value="Unassembled WGS sequence"/>
</dbReference>
<dbReference type="GO" id="GO:0055085">
    <property type="term" value="P:transmembrane transport"/>
    <property type="evidence" value="ECO:0007669"/>
    <property type="project" value="InterPro"/>
</dbReference>
<keyword evidence="6" id="KW-1185">Reference proteome</keyword>
<feature type="chain" id="PRO_5042817428" evidence="4">
    <location>
        <begin position="22"/>
        <end position="335"/>
    </location>
</feature>
<evidence type="ECO:0000256" key="4">
    <source>
        <dbReference type="SAM" id="SignalP"/>
    </source>
</evidence>
<keyword evidence="3" id="KW-0574">Periplasm</keyword>
<evidence type="ECO:0000313" key="6">
    <source>
        <dbReference type="Proteomes" id="UP001315686"/>
    </source>
</evidence>
<dbReference type="GO" id="GO:0042597">
    <property type="term" value="C:periplasmic space"/>
    <property type="evidence" value="ECO:0007669"/>
    <property type="project" value="UniProtKB-SubCell"/>
</dbReference>
<dbReference type="RefSeq" id="WP_327792041.1">
    <property type="nucleotide sequence ID" value="NZ_JADQAZ010000001.1"/>
</dbReference>
<evidence type="ECO:0000256" key="2">
    <source>
        <dbReference type="ARBA" id="ARBA00022729"/>
    </source>
</evidence>
<dbReference type="PANTHER" id="PTHR33376:SF15">
    <property type="entry name" value="BLL6794 PROTEIN"/>
    <property type="match status" value="1"/>
</dbReference>
<dbReference type="InterPro" id="IPR038404">
    <property type="entry name" value="TRAP_DctP_sf"/>
</dbReference>
<organism evidence="5 6">
    <name type="scientific">Harenicola maris</name>
    <dbReference type="NCBI Taxonomy" id="2841044"/>
    <lineage>
        <taxon>Bacteria</taxon>
        <taxon>Pseudomonadati</taxon>
        <taxon>Pseudomonadota</taxon>
        <taxon>Alphaproteobacteria</taxon>
        <taxon>Rhodobacterales</taxon>
        <taxon>Paracoccaceae</taxon>
        <taxon>Harenicola</taxon>
    </lineage>
</organism>
<comment type="subcellular location">
    <subcellularLocation>
        <location evidence="1">Periplasm</location>
    </subcellularLocation>
</comment>
<dbReference type="PANTHER" id="PTHR33376">
    <property type="match status" value="1"/>
</dbReference>
<comment type="caution">
    <text evidence="5">The sequence shown here is derived from an EMBL/GenBank/DDBJ whole genome shotgun (WGS) entry which is preliminary data.</text>
</comment>
<dbReference type="Pfam" id="PF03480">
    <property type="entry name" value="DctP"/>
    <property type="match status" value="1"/>
</dbReference>
<feature type="signal peptide" evidence="4">
    <location>
        <begin position="1"/>
        <end position="21"/>
    </location>
</feature>
<dbReference type="InterPro" id="IPR018389">
    <property type="entry name" value="DctP_fam"/>
</dbReference>
<sequence length="335" mass="36425">MKLKFLMASLSLFAASTAAQADTRLLVNCFFGSGHQVCTNVVPAWIEEVERVTEGRVTARILPKSVAPPPEQLNAVEKGLVDVAVQFNGLIQNRIQGPAVAMQPFVGTYDAEKMSVALWDTNRAYFPDEFETVHLLSQFVISPGRLYSQTNTPINSIEELAARKIWVLPGPLAEIAKRLKAGVVSTPAVQSNEIISRGVVDGFLGVDADALRSFQLMPYAQSNTKFEVPIYTTSFSMFISKDTWAELSPEDQDAIMEVSGAALAAKFGAAWDESSAAAEAMYEEEEIEVIEADPAFEAELIEASAFITEKWLKDAAAAGIDAQGALDFYKGQLSK</sequence>
<accession>A0AAP2CLS3</accession>
<evidence type="ECO:0000256" key="1">
    <source>
        <dbReference type="ARBA" id="ARBA00004418"/>
    </source>
</evidence>